<sequence>MDLPQPTGSVFPVRPSLDHLLAMGDDEEDNESEEQEQKSGQVLAVDDNVVVESANDSSLRKPEDGDEQEIAVVQNDVDDDDPSEMTEPQQHQQQPDAQQSTGSAIQQQERSCTIKCGGKLVPSVDRESATSSELELRPPRTFQSNRTANCSRSIYIYHTQNLIRRCKTRIEDWQDSNATPSEI</sequence>
<proteinExistence type="predicted"/>
<reference evidence="2" key="1">
    <citation type="submission" date="2022-08" db="UniProtKB">
        <authorList>
            <consortium name="EnsemblMetazoa"/>
        </authorList>
    </citation>
    <scope>IDENTIFICATION</scope>
    <source>
        <strain evidence="2">EBRO</strain>
    </source>
</reference>
<organism evidence="2">
    <name type="scientific">Anopheles atroparvus</name>
    <name type="common">European mosquito</name>
    <dbReference type="NCBI Taxonomy" id="41427"/>
    <lineage>
        <taxon>Eukaryota</taxon>
        <taxon>Metazoa</taxon>
        <taxon>Ecdysozoa</taxon>
        <taxon>Arthropoda</taxon>
        <taxon>Hexapoda</taxon>
        <taxon>Insecta</taxon>
        <taxon>Pterygota</taxon>
        <taxon>Neoptera</taxon>
        <taxon>Endopterygota</taxon>
        <taxon>Diptera</taxon>
        <taxon>Nematocera</taxon>
        <taxon>Culicoidea</taxon>
        <taxon>Culicidae</taxon>
        <taxon>Anophelinae</taxon>
        <taxon>Anopheles</taxon>
    </lineage>
</organism>
<feature type="region of interest" description="Disordered" evidence="1">
    <location>
        <begin position="1"/>
        <end position="109"/>
    </location>
</feature>
<feature type="compositionally biased region" description="Polar residues" evidence="1">
    <location>
        <begin position="100"/>
        <end position="109"/>
    </location>
</feature>
<accession>A0A182ITZ4</accession>
<dbReference type="VEuPathDB" id="VectorBase:AATE005450"/>
<dbReference type="EnsemblMetazoa" id="AATE005450-RA">
    <property type="protein sequence ID" value="AATE005450-PA.1"/>
    <property type="gene ID" value="AATE005450"/>
</dbReference>
<evidence type="ECO:0000313" key="2">
    <source>
        <dbReference type="EnsemblMetazoa" id="AATE005450-PA.1"/>
    </source>
</evidence>
<feature type="compositionally biased region" description="Low complexity" evidence="1">
    <location>
        <begin position="89"/>
        <end position="99"/>
    </location>
</feature>
<evidence type="ECO:0000256" key="1">
    <source>
        <dbReference type="SAM" id="MobiDB-lite"/>
    </source>
</evidence>
<dbReference type="AlphaFoldDB" id="A0A182ITZ4"/>
<name>A0A182ITZ4_ANOAO</name>
<protein>
    <submittedName>
        <fullName evidence="2">Uncharacterized protein</fullName>
    </submittedName>
</protein>
<feature type="compositionally biased region" description="Acidic residues" evidence="1">
    <location>
        <begin position="24"/>
        <end position="34"/>
    </location>
</feature>